<dbReference type="Proteomes" id="UP001061298">
    <property type="component" value="Chromosome"/>
</dbReference>
<protein>
    <submittedName>
        <fullName evidence="2">Uncharacterized protein</fullName>
    </submittedName>
</protein>
<accession>A0ABY6E8M0</accession>
<keyword evidence="3" id="KW-1185">Reference proteome</keyword>
<keyword evidence="1" id="KW-0472">Membrane</keyword>
<dbReference type="RefSeq" id="WP_263233164.1">
    <property type="nucleotide sequence ID" value="NZ_CP106793.1"/>
</dbReference>
<sequence>MLGVDPGASRRKKTRWAVVLSVRNILTFLCGVLATTLAAYLLLGWDVHNQNDKQKEYDASQAPFTVSVQPDKGDPRQEWVMVLDRELTAAETRKLTSSTDSPAAFSYLKALGGHLLTYPSVLEHAPKQHLQQPSSSRMELSDTFKMNVLSTRAAAVVIDDWKVTDVACRKSTAQTVVAVPPQGGSVYQGIQLHVPPRADEPVLTDDAEGQGEPYFDTHYIEVGGGQPSGGLRVEAIAPPGQSCEWGIKVHYNDAYQKGQWVQLKDRQGKPLRIRTESVPLNPRQKWFFGSIPWTPCHLKPKEATCGLL</sequence>
<proteinExistence type="predicted"/>
<name>A0ABY6E8M0_9ACTN</name>
<evidence type="ECO:0000313" key="2">
    <source>
        <dbReference type="EMBL" id="UXY23045.1"/>
    </source>
</evidence>
<evidence type="ECO:0000256" key="1">
    <source>
        <dbReference type="SAM" id="Phobius"/>
    </source>
</evidence>
<organism evidence="2 3">
    <name type="scientific">Streptomyces cynarae</name>
    <dbReference type="NCBI Taxonomy" id="2981134"/>
    <lineage>
        <taxon>Bacteria</taxon>
        <taxon>Bacillati</taxon>
        <taxon>Actinomycetota</taxon>
        <taxon>Actinomycetes</taxon>
        <taxon>Kitasatosporales</taxon>
        <taxon>Streptomycetaceae</taxon>
        <taxon>Streptomyces</taxon>
    </lineage>
</organism>
<feature type="transmembrane region" description="Helical" evidence="1">
    <location>
        <begin position="21"/>
        <end position="45"/>
    </location>
</feature>
<keyword evidence="1" id="KW-0812">Transmembrane</keyword>
<keyword evidence="1" id="KW-1133">Transmembrane helix</keyword>
<reference evidence="2" key="1">
    <citation type="submission" date="2022-10" db="EMBL/GenBank/DDBJ databases">
        <authorList>
            <person name="Mo P."/>
        </authorList>
    </citation>
    <scope>NUCLEOTIDE SEQUENCE</scope>
    <source>
        <strain evidence="2">HUAS 13-4</strain>
    </source>
</reference>
<gene>
    <name evidence="2" type="ORF">N8I84_33350</name>
</gene>
<dbReference type="EMBL" id="CP106793">
    <property type="protein sequence ID" value="UXY23045.1"/>
    <property type="molecule type" value="Genomic_DNA"/>
</dbReference>
<evidence type="ECO:0000313" key="3">
    <source>
        <dbReference type="Proteomes" id="UP001061298"/>
    </source>
</evidence>